<protein>
    <recommendedName>
        <fullName evidence="4">Phasin family protein</fullName>
    </recommendedName>
</protein>
<evidence type="ECO:0000313" key="2">
    <source>
        <dbReference type="EMBL" id="ABD70132.1"/>
    </source>
</evidence>
<feature type="compositionally biased region" description="Low complexity" evidence="1">
    <location>
        <begin position="30"/>
        <end position="50"/>
    </location>
</feature>
<gene>
    <name evidence="2" type="ordered locus">Rfer_2415</name>
</gene>
<dbReference type="RefSeq" id="WP_011464700.1">
    <property type="nucleotide sequence ID" value="NC_007908.1"/>
</dbReference>
<dbReference type="AlphaFoldDB" id="Q21VS1"/>
<evidence type="ECO:0000313" key="3">
    <source>
        <dbReference type="Proteomes" id="UP000008332"/>
    </source>
</evidence>
<feature type="region of interest" description="Disordered" evidence="1">
    <location>
        <begin position="30"/>
        <end position="59"/>
    </location>
</feature>
<accession>Q21VS1</accession>
<dbReference type="HOGENOM" id="CLU_1516750_0_0_4"/>
<evidence type="ECO:0000256" key="1">
    <source>
        <dbReference type="SAM" id="MobiDB-lite"/>
    </source>
</evidence>
<dbReference type="PANTHER" id="PTHR38664:SF1">
    <property type="entry name" value="SLR0058 PROTEIN"/>
    <property type="match status" value="1"/>
</dbReference>
<dbReference type="PANTHER" id="PTHR38664">
    <property type="entry name" value="SLR0058 PROTEIN"/>
    <property type="match status" value="1"/>
</dbReference>
<dbReference type="KEGG" id="rfr:Rfer_2415"/>
<name>Q21VS1_ALBFT</name>
<dbReference type="Proteomes" id="UP000008332">
    <property type="component" value="Chromosome"/>
</dbReference>
<dbReference type="InterPro" id="IPR008769">
    <property type="entry name" value="PhaF_PhaI"/>
</dbReference>
<evidence type="ECO:0008006" key="4">
    <source>
        <dbReference type="Google" id="ProtNLM"/>
    </source>
</evidence>
<dbReference type="STRING" id="338969.Rfer_2415"/>
<dbReference type="eggNOG" id="COG3937">
    <property type="taxonomic scope" value="Bacteria"/>
</dbReference>
<dbReference type="EMBL" id="CP000267">
    <property type="protein sequence ID" value="ABD70132.1"/>
    <property type="molecule type" value="Genomic_DNA"/>
</dbReference>
<dbReference type="OrthoDB" id="5801582at2"/>
<keyword evidence="3" id="KW-1185">Reference proteome</keyword>
<dbReference type="Pfam" id="PF05597">
    <property type="entry name" value="Phasin"/>
    <property type="match status" value="1"/>
</dbReference>
<sequence>MASKTTSTAKKTARTLANKTVAAKAAVVKAVSKPRSKAPAAKARSHAPAKTTTLKQVATQGRRKVSSVVHLTRDASLKLIDSQRAIWLAGLGALAKVTTSTGTKGEKAFEALVKAGEKMESQARGTIDSNADMLKHRINDASKVVDDSINSVSDAFDARVKQALARLGYPKNSTTIK</sequence>
<organism evidence="2 3">
    <name type="scientific">Albidiferax ferrireducens (strain ATCC BAA-621 / DSM 15236 / T118)</name>
    <name type="common">Rhodoferax ferrireducens</name>
    <dbReference type="NCBI Taxonomy" id="338969"/>
    <lineage>
        <taxon>Bacteria</taxon>
        <taxon>Pseudomonadati</taxon>
        <taxon>Pseudomonadota</taxon>
        <taxon>Betaproteobacteria</taxon>
        <taxon>Burkholderiales</taxon>
        <taxon>Comamonadaceae</taxon>
        <taxon>Rhodoferax</taxon>
    </lineage>
</organism>
<proteinExistence type="predicted"/>
<reference evidence="3" key="1">
    <citation type="submission" date="2006-02" db="EMBL/GenBank/DDBJ databases">
        <title>Complete sequence of chromosome of Rhodoferax ferrireducens DSM 15236.</title>
        <authorList>
            <person name="Copeland A."/>
            <person name="Lucas S."/>
            <person name="Lapidus A."/>
            <person name="Barry K."/>
            <person name="Detter J.C."/>
            <person name="Glavina del Rio T."/>
            <person name="Hammon N."/>
            <person name="Israni S."/>
            <person name="Pitluck S."/>
            <person name="Brettin T."/>
            <person name="Bruce D."/>
            <person name="Han C."/>
            <person name="Tapia R."/>
            <person name="Gilna P."/>
            <person name="Kiss H."/>
            <person name="Schmutz J."/>
            <person name="Larimer F."/>
            <person name="Land M."/>
            <person name="Kyrpides N."/>
            <person name="Ivanova N."/>
            <person name="Richardson P."/>
        </authorList>
    </citation>
    <scope>NUCLEOTIDE SEQUENCE [LARGE SCALE GENOMIC DNA]</scope>
    <source>
        <strain evidence="3">ATCC BAA-621 / DSM 15236 / T118</strain>
    </source>
</reference>